<sequence>MADGRANNGGQNRMSLQTRQAILSLRREGWTYSKIAKAVGVATQSVANIVTMARDGKLDTLGRTIGVTGGPATGMNAFAGHPEPEKAFGVLMFCRRHTDAVPPSKRHPTYVPHRSPAMQSSSGVSDIYGADARPLDFGAHQ</sequence>
<reference evidence="3" key="1">
    <citation type="journal article" date="2019" name="Int. J. Syst. Evol. Microbiol.">
        <title>The Global Catalogue of Microorganisms (GCM) 10K type strain sequencing project: providing services to taxonomists for standard genome sequencing and annotation.</title>
        <authorList>
            <consortium name="The Broad Institute Genomics Platform"/>
            <consortium name="The Broad Institute Genome Sequencing Center for Infectious Disease"/>
            <person name="Wu L."/>
            <person name="Ma J."/>
        </authorList>
    </citation>
    <scope>NUCLEOTIDE SEQUENCE [LARGE SCALE GENOMIC DNA]</scope>
    <source>
        <strain evidence="3">KCTC 42964</strain>
    </source>
</reference>
<evidence type="ECO:0000256" key="1">
    <source>
        <dbReference type="SAM" id="MobiDB-lite"/>
    </source>
</evidence>
<dbReference type="EMBL" id="JBHRTR010000028">
    <property type="protein sequence ID" value="MFC3228770.1"/>
    <property type="molecule type" value="Genomic_DNA"/>
</dbReference>
<dbReference type="InterPro" id="IPR036388">
    <property type="entry name" value="WH-like_DNA-bd_sf"/>
</dbReference>
<feature type="region of interest" description="Disordered" evidence="1">
    <location>
        <begin position="101"/>
        <end position="126"/>
    </location>
</feature>
<evidence type="ECO:0000313" key="3">
    <source>
        <dbReference type="Proteomes" id="UP001595528"/>
    </source>
</evidence>
<dbReference type="RefSeq" id="WP_379902200.1">
    <property type="nucleotide sequence ID" value="NZ_JBHRTR010000028.1"/>
</dbReference>
<gene>
    <name evidence="2" type="ORF">ACFOGJ_16115</name>
</gene>
<evidence type="ECO:0000313" key="2">
    <source>
        <dbReference type="EMBL" id="MFC3228770.1"/>
    </source>
</evidence>
<protein>
    <submittedName>
        <fullName evidence="2">Helix-turn-helix domain-containing protein</fullName>
    </submittedName>
</protein>
<dbReference type="Gene3D" id="1.10.10.10">
    <property type="entry name" value="Winged helix-like DNA-binding domain superfamily/Winged helix DNA-binding domain"/>
    <property type="match status" value="1"/>
</dbReference>
<dbReference type="Proteomes" id="UP001595528">
    <property type="component" value="Unassembled WGS sequence"/>
</dbReference>
<proteinExistence type="predicted"/>
<organism evidence="2 3">
    <name type="scientific">Marinibaculum pumilum</name>
    <dbReference type="NCBI Taxonomy" id="1766165"/>
    <lineage>
        <taxon>Bacteria</taxon>
        <taxon>Pseudomonadati</taxon>
        <taxon>Pseudomonadota</taxon>
        <taxon>Alphaproteobacteria</taxon>
        <taxon>Rhodospirillales</taxon>
        <taxon>Rhodospirillaceae</taxon>
        <taxon>Marinibaculum</taxon>
    </lineage>
</organism>
<keyword evidence="3" id="KW-1185">Reference proteome</keyword>
<comment type="caution">
    <text evidence="2">The sequence shown here is derived from an EMBL/GenBank/DDBJ whole genome shotgun (WGS) entry which is preliminary data.</text>
</comment>
<dbReference type="Pfam" id="PF13384">
    <property type="entry name" value="HTH_23"/>
    <property type="match status" value="1"/>
</dbReference>
<accession>A0ABV7L2D5</accession>
<name>A0ABV7L2D5_9PROT</name>